<reference evidence="3" key="1">
    <citation type="submission" date="2022-11" db="UniProtKB">
        <authorList>
            <consortium name="WormBaseParasite"/>
        </authorList>
    </citation>
    <scope>IDENTIFICATION</scope>
</reference>
<proteinExistence type="predicted"/>
<feature type="region of interest" description="Disordered" evidence="1">
    <location>
        <begin position="226"/>
        <end position="295"/>
    </location>
</feature>
<evidence type="ECO:0000313" key="3">
    <source>
        <dbReference type="WBParaSite" id="PSAMB.scaffold3307size18825.g21011.t1"/>
    </source>
</evidence>
<dbReference type="AlphaFoldDB" id="A0A914W8D2"/>
<protein>
    <submittedName>
        <fullName evidence="3">Uncharacterized protein</fullName>
    </submittedName>
</protein>
<feature type="compositionally biased region" description="Polar residues" evidence="1">
    <location>
        <begin position="271"/>
        <end position="289"/>
    </location>
</feature>
<dbReference type="WBParaSite" id="PSAMB.scaffold3307size18825.g21011.t1">
    <property type="protein sequence ID" value="PSAMB.scaffold3307size18825.g21011.t1"/>
    <property type="gene ID" value="PSAMB.scaffold3307size18825.g21011"/>
</dbReference>
<name>A0A914W8D2_9BILA</name>
<sequence>MALTTRTFKGHLAVDSADGSVEVWLVVKPHWREALESFCRSLPSNHFICHFFYRANTPVTKHVRLEDRPDRNELLLVDGALIVSETQLQSLIEAGNFIRLPRTKILSFAQFCRVVAAKARVAAGTMTVTDFYDQLHFYMLADHADVVINNSIILYFWRKSFTHPRLTNSSAKYQGSVIPDADWPLPPFRRADSKLLMKGEQLPKSKVSSASLKEEPLISPSTVTTSTKKVIKIKTEPNESAAKNEKPKNGSRKRSGSQLVDTAAAKRRHVSTQTQSAKPKQSHQSTQTAAVADDSSMGSFAPIQATTSTSTFAPSLLMPQRMTAAMFLSHLSALEANVSNALPFPHFPLSTSWTVAGDSNGFTTMNSLCPALLNAGVVGIRENGHVEVAAPEEVIRLLGDSLAPLPSES</sequence>
<accession>A0A914W8D2</accession>
<organism evidence="2 3">
    <name type="scientific">Plectus sambesii</name>
    <dbReference type="NCBI Taxonomy" id="2011161"/>
    <lineage>
        <taxon>Eukaryota</taxon>
        <taxon>Metazoa</taxon>
        <taxon>Ecdysozoa</taxon>
        <taxon>Nematoda</taxon>
        <taxon>Chromadorea</taxon>
        <taxon>Plectida</taxon>
        <taxon>Plectina</taxon>
        <taxon>Plectoidea</taxon>
        <taxon>Plectidae</taxon>
        <taxon>Plectus</taxon>
    </lineage>
</organism>
<evidence type="ECO:0000256" key="1">
    <source>
        <dbReference type="SAM" id="MobiDB-lite"/>
    </source>
</evidence>
<feature type="compositionally biased region" description="Basic and acidic residues" evidence="1">
    <location>
        <begin position="233"/>
        <end position="248"/>
    </location>
</feature>
<keyword evidence="2" id="KW-1185">Reference proteome</keyword>
<dbReference type="Proteomes" id="UP000887566">
    <property type="component" value="Unplaced"/>
</dbReference>
<evidence type="ECO:0000313" key="2">
    <source>
        <dbReference type="Proteomes" id="UP000887566"/>
    </source>
</evidence>